<dbReference type="Gene3D" id="3.40.50.150">
    <property type="entry name" value="Vaccinia Virus protein VP39"/>
    <property type="match status" value="1"/>
</dbReference>
<keyword evidence="4" id="KW-0949">S-adenosyl-L-methionine</keyword>
<dbReference type="EC" id="2.1.1.297" evidence="1"/>
<gene>
    <name evidence="8" type="ORF">A3I42_02055</name>
</gene>
<feature type="non-terminal residue" evidence="8">
    <location>
        <position position="1"/>
    </location>
</feature>
<dbReference type="InterPro" id="IPR029063">
    <property type="entry name" value="SAM-dependent_MTases_sf"/>
</dbReference>
<dbReference type="InterPro" id="IPR004556">
    <property type="entry name" value="HemK-like"/>
</dbReference>
<dbReference type="Pfam" id="PF05175">
    <property type="entry name" value="MTS"/>
    <property type="match status" value="1"/>
</dbReference>
<evidence type="ECO:0000256" key="5">
    <source>
        <dbReference type="ARBA" id="ARBA00048391"/>
    </source>
</evidence>
<dbReference type="InterPro" id="IPR007848">
    <property type="entry name" value="Small_mtfrase_dom"/>
</dbReference>
<dbReference type="InterPro" id="IPR040758">
    <property type="entry name" value="PrmC_N"/>
</dbReference>
<accession>A0A1F7VB88</accession>
<name>A0A1F7VB88_9BACT</name>
<evidence type="ECO:0000313" key="8">
    <source>
        <dbReference type="EMBL" id="OGL87799.1"/>
    </source>
</evidence>
<feature type="domain" description="Release factor glutamine methyltransferase N-terminal" evidence="7">
    <location>
        <begin position="5"/>
        <end position="74"/>
    </location>
</feature>
<sequence>ISKYLEIAHRRLTNAGVIDSAWLDAEVLLSFALQRSRPWLLAHHDQQINSVAIQQFNHLTMRRARGEPVAYLTGEREFCGLSFKVNQSALIPRPATEDLVESVTHYFKTEKLKTEKLVIDIGTGSGCIAVTLAKQFPNVKIIATDISRDALAVAQENAERHRVADRITFLHGNLLNPIINHVGNWKLEIGNSRLMVAANLPYVPSSVIAAKPELAHEPARALDGGPDGTEIYQQLFCQLINSITHKLIPLPVSLFFEMEPTILPALLALPEAKRLSRWYTIERQNHVLSLHKNLKRR</sequence>
<dbReference type="InterPro" id="IPR019874">
    <property type="entry name" value="RF_methyltr_PrmC"/>
</dbReference>
<dbReference type="Gene3D" id="1.10.8.10">
    <property type="entry name" value="DNA helicase RuvA subunit, C-terminal domain"/>
    <property type="match status" value="1"/>
</dbReference>
<dbReference type="PANTHER" id="PTHR18895:SF74">
    <property type="entry name" value="MTRF1L RELEASE FACTOR GLUTAMINE METHYLTRANSFERASE"/>
    <property type="match status" value="1"/>
</dbReference>
<dbReference type="PANTHER" id="PTHR18895">
    <property type="entry name" value="HEMK METHYLTRANSFERASE"/>
    <property type="match status" value="1"/>
</dbReference>
<dbReference type="InterPro" id="IPR050320">
    <property type="entry name" value="N5-glutamine_MTase"/>
</dbReference>
<dbReference type="Pfam" id="PF17827">
    <property type="entry name" value="PrmC_N"/>
    <property type="match status" value="1"/>
</dbReference>
<comment type="catalytic activity">
    <reaction evidence="5">
        <text>L-glutaminyl-[peptide chain release factor] + S-adenosyl-L-methionine = N(5)-methyl-L-glutaminyl-[peptide chain release factor] + S-adenosyl-L-homocysteine + H(+)</text>
        <dbReference type="Rhea" id="RHEA:42896"/>
        <dbReference type="Rhea" id="RHEA-COMP:10271"/>
        <dbReference type="Rhea" id="RHEA-COMP:10272"/>
        <dbReference type="ChEBI" id="CHEBI:15378"/>
        <dbReference type="ChEBI" id="CHEBI:30011"/>
        <dbReference type="ChEBI" id="CHEBI:57856"/>
        <dbReference type="ChEBI" id="CHEBI:59789"/>
        <dbReference type="ChEBI" id="CHEBI:61891"/>
        <dbReference type="EC" id="2.1.1.297"/>
    </reaction>
</comment>
<evidence type="ECO:0000313" key="9">
    <source>
        <dbReference type="Proteomes" id="UP000178264"/>
    </source>
</evidence>
<dbReference type="NCBIfam" id="TIGR03534">
    <property type="entry name" value="RF_mod_PrmC"/>
    <property type="match status" value="1"/>
</dbReference>
<dbReference type="AlphaFoldDB" id="A0A1F7VB88"/>
<evidence type="ECO:0000256" key="4">
    <source>
        <dbReference type="ARBA" id="ARBA00022691"/>
    </source>
</evidence>
<organism evidence="8 9">
    <name type="scientific">Candidatus Uhrbacteria bacterium RIFCSPLOWO2_02_FULL_49_11</name>
    <dbReference type="NCBI Taxonomy" id="1802409"/>
    <lineage>
        <taxon>Bacteria</taxon>
        <taxon>Candidatus Uhriibacteriota</taxon>
    </lineage>
</organism>
<evidence type="ECO:0000256" key="3">
    <source>
        <dbReference type="ARBA" id="ARBA00022679"/>
    </source>
</evidence>
<protein>
    <recommendedName>
        <fullName evidence="1">peptide chain release factor N(5)-glutamine methyltransferase</fullName>
        <ecNumber evidence="1">2.1.1.297</ecNumber>
    </recommendedName>
</protein>
<evidence type="ECO:0000259" key="7">
    <source>
        <dbReference type="Pfam" id="PF17827"/>
    </source>
</evidence>
<dbReference type="CDD" id="cd02440">
    <property type="entry name" value="AdoMet_MTases"/>
    <property type="match status" value="1"/>
</dbReference>
<keyword evidence="3 8" id="KW-0808">Transferase</keyword>
<comment type="caution">
    <text evidence="8">The sequence shown here is derived from an EMBL/GenBank/DDBJ whole genome shotgun (WGS) entry which is preliminary data.</text>
</comment>
<evidence type="ECO:0000256" key="1">
    <source>
        <dbReference type="ARBA" id="ARBA00012771"/>
    </source>
</evidence>
<feature type="domain" description="Methyltransferase small" evidence="6">
    <location>
        <begin position="113"/>
        <end position="177"/>
    </location>
</feature>
<dbReference type="SUPFAM" id="SSF53335">
    <property type="entry name" value="S-adenosyl-L-methionine-dependent methyltransferases"/>
    <property type="match status" value="1"/>
</dbReference>
<evidence type="ECO:0000259" key="6">
    <source>
        <dbReference type="Pfam" id="PF05175"/>
    </source>
</evidence>
<keyword evidence="2 8" id="KW-0489">Methyltransferase</keyword>
<evidence type="ECO:0000256" key="2">
    <source>
        <dbReference type="ARBA" id="ARBA00022603"/>
    </source>
</evidence>
<dbReference type="EMBL" id="MGER01000056">
    <property type="protein sequence ID" value="OGL87799.1"/>
    <property type="molecule type" value="Genomic_DNA"/>
</dbReference>
<dbReference type="Proteomes" id="UP000178264">
    <property type="component" value="Unassembled WGS sequence"/>
</dbReference>
<dbReference type="GO" id="GO:0032259">
    <property type="term" value="P:methylation"/>
    <property type="evidence" value="ECO:0007669"/>
    <property type="project" value="UniProtKB-KW"/>
</dbReference>
<dbReference type="NCBIfam" id="TIGR00536">
    <property type="entry name" value="hemK_fam"/>
    <property type="match status" value="1"/>
</dbReference>
<reference evidence="8 9" key="1">
    <citation type="journal article" date="2016" name="Nat. Commun.">
        <title>Thousands of microbial genomes shed light on interconnected biogeochemical processes in an aquifer system.</title>
        <authorList>
            <person name="Anantharaman K."/>
            <person name="Brown C.T."/>
            <person name="Hug L.A."/>
            <person name="Sharon I."/>
            <person name="Castelle C.J."/>
            <person name="Probst A.J."/>
            <person name="Thomas B.C."/>
            <person name="Singh A."/>
            <person name="Wilkins M.J."/>
            <person name="Karaoz U."/>
            <person name="Brodie E.L."/>
            <person name="Williams K.H."/>
            <person name="Hubbard S.S."/>
            <person name="Banfield J.F."/>
        </authorList>
    </citation>
    <scope>NUCLEOTIDE SEQUENCE [LARGE SCALE GENOMIC DNA]</scope>
</reference>
<dbReference type="GO" id="GO:0102559">
    <property type="term" value="F:peptide chain release factor N(5)-glutamine methyltransferase activity"/>
    <property type="evidence" value="ECO:0007669"/>
    <property type="project" value="UniProtKB-EC"/>
</dbReference>
<proteinExistence type="predicted"/>